<dbReference type="Pfam" id="PF23368">
    <property type="entry name" value="DUF7092"/>
    <property type="match status" value="1"/>
</dbReference>
<keyword evidence="2" id="KW-0479">Metal-binding</keyword>
<dbReference type="Proteomes" id="UP000248090">
    <property type="component" value="Unassembled WGS sequence"/>
</dbReference>
<dbReference type="InterPro" id="IPR055518">
    <property type="entry name" value="DUF7092"/>
</dbReference>
<keyword evidence="7" id="KW-1133">Transmembrane helix</keyword>
<evidence type="ECO:0000256" key="1">
    <source>
        <dbReference type="ARBA" id="ARBA00022670"/>
    </source>
</evidence>
<evidence type="ECO:0000256" key="6">
    <source>
        <dbReference type="RuleBase" id="RU003983"/>
    </source>
</evidence>
<keyword evidence="5 6" id="KW-0482">Metalloprotease</keyword>
<evidence type="ECO:0000313" key="10">
    <source>
        <dbReference type="EMBL" id="PXF33050.1"/>
    </source>
</evidence>
<evidence type="ECO:0000313" key="11">
    <source>
        <dbReference type="Proteomes" id="UP000248090"/>
    </source>
</evidence>
<dbReference type="Pfam" id="PF01435">
    <property type="entry name" value="Peptidase_M48"/>
    <property type="match status" value="1"/>
</dbReference>
<keyword evidence="1 6" id="KW-0645">Protease</keyword>
<dbReference type="InterPro" id="IPR001915">
    <property type="entry name" value="Peptidase_M48"/>
</dbReference>
<dbReference type="EMBL" id="LAPT01000003">
    <property type="protein sequence ID" value="PXF33050.1"/>
    <property type="molecule type" value="Genomic_DNA"/>
</dbReference>
<evidence type="ECO:0000256" key="4">
    <source>
        <dbReference type="ARBA" id="ARBA00022833"/>
    </source>
</evidence>
<sequence length="310" mass="34492">MHSEVKSAECGWRAVQVSDDLGSLPRTLTFSDGWIFTPQDVPAFNQLLHQLRGRSWLQRLEGSLRWILLAMVVTVVSGFAVYRYGVPWLSQAIAPHVPISVLELMGKQTQVVLDHAGFTPTQLTVQRQQQLQQAFAQLLAELQQQHMAFRVPPKLVFRSFEQGPNAFALPDGTVVLTDQMVALARNDRQLQGVLLHELGHLYHHHMMTRLVQSSILSVAAAMMIGDGSGVADTLSGAGVFLMTMSYSRDHEREADAFAASVLRTQDHNTEALASLYRLLLADKKEGAVPVWLSTHPGLQERIEALQQARE</sequence>
<feature type="domain" description="DUF7092" evidence="9">
    <location>
        <begin position="9"/>
        <end position="50"/>
    </location>
</feature>
<accession>A0ABX5M4W2</accession>
<keyword evidence="7" id="KW-0472">Membrane</keyword>
<keyword evidence="3 6" id="KW-0378">Hydrolase</keyword>
<evidence type="ECO:0000256" key="7">
    <source>
        <dbReference type="SAM" id="Phobius"/>
    </source>
</evidence>
<evidence type="ECO:0008006" key="12">
    <source>
        <dbReference type="Google" id="ProtNLM"/>
    </source>
</evidence>
<feature type="domain" description="Peptidase M48" evidence="8">
    <location>
        <begin position="126"/>
        <end position="307"/>
    </location>
</feature>
<evidence type="ECO:0000259" key="9">
    <source>
        <dbReference type="Pfam" id="PF23368"/>
    </source>
</evidence>
<evidence type="ECO:0000256" key="2">
    <source>
        <dbReference type="ARBA" id="ARBA00022723"/>
    </source>
</evidence>
<comment type="caution">
    <text evidence="10">The sequence shown here is derived from an EMBL/GenBank/DDBJ whole genome shotgun (WGS) entry which is preliminary data.</text>
</comment>
<comment type="similarity">
    <text evidence="6">Belongs to the peptidase M48 family.</text>
</comment>
<proteinExistence type="inferred from homology"/>
<dbReference type="Gene3D" id="3.30.2010.10">
    <property type="entry name" value="Metalloproteases ('zincins'), catalytic domain"/>
    <property type="match status" value="1"/>
</dbReference>
<keyword evidence="7" id="KW-0812">Transmembrane</keyword>
<dbReference type="PANTHER" id="PTHR22726:SF24">
    <property type="entry name" value="M48 FAMILY METALLOPEPTIDASE"/>
    <property type="match status" value="1"/>
</dbReference>
<dbReference type="PANTHER" id="PTHR22726">
    <property type="entry name" value="METALLOENDOPEPTIDASE OMA1"/>
    <property type="match status" value="1"/>
</dbReference>
<evidence type="ECO:0000259" key="8">
    <source>
        <dbReference type="Pfam" id="PF01435"/>
    </source>
</evidence>
<evidence type="ECO:0000256" key="3">
    <source>
        <dbReference type="ARBA" id="ARBA00022801"/>
    </source>
</evidence>
<keyword evidence="11" id="KW-1185">Reference proteome</keyword>
<dbReference type="CDD" id="cd07332">
    <property type="entry name" value="M48C_Oma1_like"/>
    <property type="match status" value="1"/>
</dbReference>
<organism evidence="10 11">
    <name type="scientific">Pokkaliibacter plantistimulans</name>
    <dbReference type="NCBI Taxonomy" id="1635171"/>
    <lineage>
        <taxon>Bacteria</taxon>
        <taxon>Pseudomonadati</taxon>
        <taxon>Pseudomonadota</taxon>
        <taxon>Gammaproteobacteria</taxon>
        <taxon>Oceanospirillales</taxon>
        <taxon>Balneatrichaceae</taxon>
        <taxon>Pokkaliibacter</taxon>
    </lineage>
</organism>
<evidence type="ECO:0000256" key="5">
    <source>
        <dbReference type="ARBA" id="ARBA00023049"/>
    </source>
</evidence>
<keyword evidence="4 6" id="KW-0862">Zinc</keyword>
<comment type="cofactor">
    <cofactor evidence="6">
        <name>Zn(2+)</name>
        <dbReference type="ChEBI" id="CHEBI:29105"/>
    </cofactor>
    <text evidence="6">Binds 1 zinc ion per subunit.</text>
</comment>
<protein>
    <recommendedName>
        <fullName evidence="12">Peptidase M48 domain-containing protein</fullName>
    </recommendedName>
</protein>
<reference evidence="10 11" key="1">
    <citation type="submission" date="2015-03" db="EMBL/GenBank/DDBJ databases">
        <authorList>
            <person name="Krishnan R."/>
            <person name="Midha S."/>
            <person name="Patil P.B."/>
            <person name="Rameshkumar N."/>
        </authorList>
    </citation>
    <scope>NUCLEOTIDE SEQUENCE [LARGE SCALE GENOMIC DNA]</scope>
    <source>
        <strain evidence="10 11">L1E11</strain>
    </source>
</reference>
<dbReference type="InterPro" id="IPR051156">
    <property type="entry name" value="Mito/Outer_Membr_Metalloprot"/>
</dbReference>
<feature type="transmembrane region" description="Helical" evidence="7">
    <location>
        <begin position="64"/>
        <end position="85"/>
    </location>
</feature>
<name>A0ABX5M4W2_9GAMM</name>
<gene>
    <name evidence="10" type="ORF">WH50_01330</name>
</gene>